<evidence type="ECO:0000313" key="2">
    <source>
        <dbReference type="EMBL" id="MBP1298668.1"/>
    </source>
</evidence>
<feature type="transmembrane region" description="Helical" evidence="1">
    <location>
        <begin position="180"/>
        <end position="201"/>
    </location>
</feature>
<dbReference type="EMBL" id="JBGBZA010000002">
    <property type="protein sequence ID" value="MEY9315739.1"/>
    <property type="molecule type" value="Genomic_DNA"/>
</dbReference>
<protein>
    <submittedName>
        <fullName evidence="2">Cobalt transporter subunit CbtA</fullName>
    </submittedName>
</protein>
<dbReference type="InterPro" id="IPR012666">
    <property type="entry name" value="CbtA_put"/>
</dbReference>
<dbReference type="Pfam" id="PF09490">
    <property type="entry name" value="CbtA"/>
    <property type="match status" value="1"/>
</dbReference>
<dbReference type="Proteomes" id="UP001565471">
    <property type="component" value="Unassembled WGS sequence"/>
</dbReference>
<comment type="caution">
    <text evidence="2">The sequence shown here is derived from an EMBL/GenBank/DDBJ whole genome shotgun (WGS) entry which is preliminary data.</text>
</comment>
<keyword evidence="1" id="KW-1133">Transmembrane helix</keyword>
<sequence>MSTFRSIVFSSVIAGFIVGLIVTAVQQFGTVPLILRAEVYEKTAAHKHEAAAPPQAILVHDHADHDHAAEAWEPRDGLERNVYTAGANILTAIGFALLLCGFLAVRSGATGEQISWHEGLMWGLAGFAVFTIAPGLGLPPELPGVPTAPLLSRQIWWVTAVLATAAGLGLIVFRRSMPAAIAGVVLIMLPHLIGAPELQHVETNVPSSLSHQFVVAVTLTSLVFWSLLGSLTSAAFAYFDRPGSSARG</sequence>
<dbReference type="EMBL" id="JAFICZ010000001">
    <property type="protein sequence ID" value="MBP1298668.1"/>
    <property type="molecule type" value="Genomic_DNA"/>
</dbReference>
<keyword evidence="1" id="KW-0812">Transmembrane</keyword>
<proteinExistence type="predicted"/>
<feature type="transmembrane region" description="Helical" evidence="1">
    <location>
        <begin position="7"/>
        <end position="28"/>
    </location>
</feature>
<evidence type="ECO:0000313" key="5">
    <source>
        <dbReference type="Proteomes" id="UP001565471"/>
    </source>
</evidence>
<dbReference type="RefSeq" id="WP_016845664.1">
    <property type="nucleotide sequence ID" value="NZ_CP126026.1"/>
</dbReference>
<organism evidence="2 4">
    <name type="scientific">Bradyrhizobium elkanii</name>
    <dbReference type="NCBI Taxonomy" id="29448"/>
    <lineage>
        <taxon>Bacteria</taxon>
        <taxon>Pseudomonadati</taxon>
        <taxon>Pseudomonadota</taxon>
        <taxon>Alphaproteobacteria</taxon>
        <taxon>Hyphomicrobiales</taxon>
        <taxon>Nitrobacteraceae</taxon>
        <taxon>Bradyrhizobium</taxon>
    </lineage>
</organism>
<keyword evidence="1" id="KW-0472">Membrane</keyword>
<evidence type="ECO:0000313" key="4">
    <source>
        <dbReference type="Proteomes" id="UP000673383"/>
    </source>
</evidence>
<feature type="transmembrane region" description="Helical" evidence="1">
    <location>
        <begin position="116"/>
        <end position="135"/>
    </location>
</feature>
<gene>
    <name evidence="3" type="ORF">ABIF29_002538</name>
    <name evidence="2" type="ORF">JOH49_008421</name>
</gene>
<feature type="transmembrane region" description="Helical" evidence="1">
    <location>
        <begin position="155"/>
        <end position="173"/>
    </location>
</feature>
<evidence type="ECO:0000313" key="3">
    <source>
        <dbReference type="EMBL" id="MEY9315739.1"/>
    </source>
</evidence>
<dbReference type="NCBIfam" id="TIGR02458">
    <property type="entry name" value="CbtA"/>
    <property type="match status" value="1"/>
</dbReference>
<evidence type="ECO:0000256" key="1">
    <source>
        <dbReference type="SAM" id="Phobius"/>
    </source>
</evidence>
<reference evidence="2" key="1">
    <citation type="submission" date="2021-02" db="EMBL/GenBank/DDBJ databases">
        <title>Genomic Encyclopedia of Type Strains, Phase IV (KMG-V): Genome sequencing to study the core and pangenomes of soil and plant-associated prokaryotes.</title>
        <authorList>
            <person name="Whitman W."/>
        </authorList>
    </citation>
    <scope>NUCLEOTIDE SEQUENCE</scope>
    <source>
        <strain evidence="2">USDA 406</strain>
    </source>
</reference>
<accession>A0A7Y8R6P5</accession>
<dbReference type="AlphaFoldDB" id="A0A7Y8R6P5"/>
<dbReference type="Proteomes" id="UP000673383">
    <property type="component" value="Unassembled WGS sequence"/>
</dbReference>
<feature type="transmembrane region" description="Helical" evidence="1">
    <location>
        <begin position="82"/>
        <end position="104"/>
    </location>
</feature>
<reference evidence="3 5" key="2">
    <citation type="submission" date="2024-07" db="EMBL/GenBank/DDBJ databases">
        <title>Genomic Encyclopedia of Type Strains, Phase V (KMG-V): Genome sequencing to study the core and pangenomes of soil and plant-associated prokaryotes.</title>
        <authorList>
            <person name="Whitman W."/>
        </authorList>
    </citation>
    <scope>NUCLEOTIDE SEQUENCE [LARGE SCALE GENOMIC DNA]</scope>
    <source>
        <strain evidence="3 5">USDA 415</strain>
    </source>
</reference>
<feature type="transmembrane region" description="Helical" evidence="1">
    <location>
        <begin position="213"/>
        <end position="239"/>
    </location>
</feature>
<name>A0A7Y8R6P5_BRAEL</name>
<keyword evidence="5" id="KW-1185">Reference proteome</keyword>